<dbReference type="AlphaFoldDB" id="A0A4U9WJ23"/>
<dbReference type="InterPro" id="IPR008966">
    <property type="entry name" value="Adhesion_dom_sf"/>
</dbReference>
<name>A0A4U9WJ23_SERFO</name>
<sequence>MQLKSVTVTRVWVMDTLPVSQLIRDGRGPEKRFCHPLGGLCAGSFRYDSPDWQRFQVTFDGDNDRGYFGVNGEARGVALMIRNARGEVASPGDAMLASTITPGELQLHYTLSLVGNQQKLQAGNYRSAIRFRMDYY</sequence>
<accession>A0A4U9WJ23</accession>
<dbReference type="SUPFAM" id="SSF49401">
    <property type="entry name" value="Bacterial adhesins"/>
    <property type="match status" value="1"/>
</dbReference>
<protein>
    <submittedName>
        <fullName evidence="1">PAP fimbrial minor pilin protein</fullName>
    </submittedName>
</protein>
<dbReference type="GO" id="GO:0009289">
    <property type="term" value="C:pilus"/>
    <property type="evidence" value="ECO:0007669"/>
    <property type="project" value="InterPro"/>
</dbReference>
<organism evidence="1">
    <name type="scientific">Serratia fonticola</name>
    <dbReference type="NCBI Taxonomy" id="47917"/>
    <lineage>
        <taxon>Bacteria</taxon>
        <taxon>Pseudomonadati</taxon>
        <taxon>Pseudomonadota</taxon>
        <taxon>Gammaproteobacteria</taxon>
        <taxon>Enterobacterales</taxon>
        <taxon>Yersiniaceae</taxon>
        <taxon>Serratia</taxon>
    </lineage>
</organism>
<dbReference type="EMBL" id="CABEEZ010000155">
    <property type="protein sequence ID" value="VTR58982.1"/>
    <property type="molecule type" value="Genomic_DNA"/>
</dbReference>
<dbReference type="GO" id="GO:0007155">
    <property type="term" value="P:cell adhesion"/>
    <property type="evidence" value="ECO:0007669"/>
    <property type="project" value="InterPro"/>
</dbReference>
<dbReference type="Gene3D" id="2.60.40.1090">
    <property type="entry name" value="Fimbrial-type adhesion domain"/>
    <property type="match status" value="1"/>
</dbReference>
<gene>
    <name evidence="1" type="primary">papH_7</name>
    <name evidence="1" type="ORF">NCTC12965_07875</name>
</gene>
<reference evidence="1" key="1">
    <citation type="submission" date="2019-05" db="EMBL/GenBank/DDBJ databases">
        <authorList>
            <consortium name="Pathogen Informatics"/>
        </authorList>
    </citation>
    <scope>NUCLEOTIDE SEQUENCE [LARGE SCALE GENOMIC DNA]</scope>
    <source>
        <strain evidence="1">NCTC12965</strain>
    </source>
</reference>
<evidence type="ECO:0000313" key="1">
    <source>
        <dbReference type="EMBL" id="VTR58982.1"/>
    </source>
</evidence>
<dbReference type="InterPro" id="IPR036937">
    <property type="entry name" value="Adhesion_dom_fimbrial_sf"/>
</dbReference>
<proteinExistence type="predicted"/>